<dbReference type="PANTHER" id="PTHR33053:SF9">
    <property type="entry name" value="AGAP000105-PA"/>
    <property type="match status" value="1"/>
</dbReference>
<dbReference type="OrthoDB" id="7549404at2759"/>
<accession>A0A7M7Q500</accession>
<dbReference type="Pfam" id="PF06869">
    <property type="entry name" value="DUF1258"/>
    <property type="match status" value="1"/>
</dbReference>
<dbReference type="PANTHER" id="PTHR33053">
    <property type="entry name" value="PROTEIN, PUTATIVE-RELATED"/>
    <property type="match status" value="1"/>
</dbReference>
<feature type="region of interest" description="Disordered" evidence="1">
    <location>
        <begin position="165"/>
        <end position="184"/>
    </location>
</feature>
<feature type="region of interest" description="Disordered" evidence="1">
    <location>
        <begin position="111"/>
        <end position="157"/>
    </location>
</feature>
<dbReference type="RefSeq" id="XP_031781046.1">
    <property type="nucleotide sequence ID" value="XM_031925186.2"/>
</dbReference>
<dbReference type="EnsemblMetazoa" id="XM_031925186">
    <property type="protein sequence ID" value="XP_031781046"/>
    <property type="gene ID" value="LOC116416470"/>
</dbReference>
<feature type="compositionally biased region" description="Acidic residues" evidence="1">
    <location>
        <begin position="123"/>
        <end position="140"/>
    </location>
</feature>
<protein>
    <submittedName>
        <fullName evidence="2">Uncharacterized protein</fullName>
    </submittedName>
</protein>
<dbReference type="GeneID" id="116416470"/>
<dbReference type="InParanoid" id="A0A7M7Q500"/>
<dbReference type="Proteomes" id="UP000002358">
    <property type="component" value="Unassembled WGS sequence"/>
</dbReference>
<organism evidence="2 3">
    <name type="scientific">Nasonia vitripennis</name>
    <name type="common">Parasitic wasp</name>
    <dbReference type="NCBI Taxonomy" id="7425"/>
    <lineage>
        <taxon>Eukaryota</taxon>
        <taxon>Metazoa</taxon>
        <taxon>Ecdysozoa</taxon>
        <taxon>Arthropoda</taxon>
        <taxon>Hexapoda</taxon>
        <taxon>Insecta</taxon>
        <taxon>Pterygota</taxon>
        <taxon>Neoptera</taxon>
        <taxon>Endopterygota</taxon>
        <taxon>Hymenoptera</taxon>
        <taxon>Apocrita</taxon>
        <taxon>Proctotrupomorpha</taxon>
        <taxon>Chalcidoidea</taxon>
        <taxon>Pteromalidae</taxon>
        <taxon>Pteromalinae</taxon>
        <taxon>Nasonia</taxon>
    </lineage>
</organism>
<evidence type="ECO:0000313" key="2">
    <source>
        <dbReference type="EnsemblMetazoa" id="XP_031781046"/>
    </source>
</evidence>
<keyword evidence="3" id="KW-1185">Reference proteome</keyword>
<reference evidence="2" key="1">
    <citation type="submission" date="2021-01" db="UniProtKB">
        <authorList>
            <consortium name="EnsemblMetazoa"/>
        </authorList>
    </citation>
    <scope>IDENTIFICATION</scope>
</reference>
<proteinExistence type="predicted"/>
<sequence length="521" mass="60285">MDNDNGNIRRPRGPFKAYEKNPLLKIPYSTLRSRHKTENEKSVQESPEEVDSSDNENEQNRFVDSEDAISDVYDESEYKIHANSKICRTRAIGTVCNPPIVVEDIAMETNDDGNIDNVQYSSESDDETDTASDVSDEECLSSDKESECLSSDEENEDIYNESILSETEEDNNYGESEETQFSDNQERNVLYENCRITKNESELINLSFAIRHSLPDIGFENLISTIDCHLPHDEFKSIYLFMKSFPQLDSTESYYCDDCNEILTLNKEGNGTCRFCLVKYTKKMLKRKGQFFISISLRKQLEDLVHSELYEKFRNTCQETDVINAKLYKRLKKRNIIGANDITLQWNVDGVNLSKSSKASLWPILVTVNELPYRIRKNNVLLCGLWYGENKPNMNMYLQPFINELEMLKTEGIKRCVEVHDQIVIKVYTILCTADSVARPMVQNMKQYNGKYGCCYCLEKGERILMGMGFARVYAYKTEAEMDIRSSNEYDRNPVYQILMSFIQCHPITCILVFLELQSFL</sequence>
<feature type="region of interest" description="Disordered" evidence="1">
    <location>
        <begin position="1"/>
        <end position="68"/>
    </location>
</feature>
<dbReference type="AlphaFoldDB" id="A0A7M7Q500"/>
<feature type="compositionally biased region" description="Acidic residues" evidence="1">
    <location>
        <begin position="46"/>
        <end position="57"/>
    </location>
</feature>
<evidence type="ECO:0000313" key="3">
    <source>
        <dbReference type="Proteomes" id="UP000002358"/>
    </source>
</evidence>
<dbReference type="KEGG" id="nvi:116416470"/>
<name>A0A7M7Q500_NASVI</name>
<evidence type="ECO:0000256" key="1">
    <source>
        <dbReference type="SAM" id="MobiDB-lite"/>
    </source>
</evidence>
<feature type="compositionally biased region" description="Acidic residues" evidence="1">
    <location>
        <begin position="166"/>
        <end position="180"/>
    </location>
</feature>
<dbReference type="InterPro" id="IPR009667">
    <property type="entry name" value="DUF1258"/>
</dbReference>